<evidence type="ECO:0000256" key="8">
    <source>
        <dbReference type="SAM" id="Phobius"/>
    </source>
</evidence>
<dbReference type="EMBL" id="JARESE010000008">
    <property type="protein sequence ID" value="MDE8650697.1"/>
    <property type="molecule type" value="Genomic_DNA"/>
</dbReference>
<name>A0ABT5WN65_9SPHN</name>
<evidence type="ECO:0000256" key="6">
    <source>
        <dbReference type="ARBA" id="ARBA00023136"/>
    </source>
</evidence>
<feature type="transmembrane region" description="Helical" evidence="8">
    <location>
        <begin position="295"/>
        <end position="314"/>
    </location>
</feature>
<dbReference type="InterPro" id="IPR018584">
    <property type="entry name" value="GT87"/>
</dbReference>
<protein>
    <submittedName>
        <fullName evidence="9">Glycosyltransferase family 87 protein</fullName>
    </submittedName>
</protein>
<keyword evidence="3" id="KW-0808">Transferase</keyword>
<feature type="transmembrane region" description="Helical" evidence="8">
    <location>
        <begin position="32"/>
        <end position="51"/>
    </location>
</feature>
<comment type="similarity">
    <text evidence="7">Belongs to the glycosyltransferase 87 family.</text>
</comment>
<feature type="transmembrane region" description="Helical" evidence="8">
    <location>
        <begin position="229"/>
        <end position="250"/>
    </location>
</feature>
<evidence type="ECO:0000256" key="2">
    <source>
        <dbReference type="ARBA" id="ARBA00022475"/>
    </source>
</evidence>
<feature type="transmembrane region" description="Helical" evidence="8">
    <location>
        <begin position="153"/>
        <end position="171"/>
    </location>
</feature>
<sequence length="419" mass="44288">MDKPRRALHKPGMGLDFLREAGWLNAGRVRGYLWLLALLNTATLVFLLATAHRGVDRNGFLLGTDFLSFWTAGRMLRAGGEVYDIAAHIAAQQAYFTQDSAFTAFFYPPSFLPFCYPLGFLGYFPALGLWLLATGAFYLFAVTRWLRETPGPIPVSVPAAVLFAAFPPVLITVTHGQTAFLVAGLLGLGALLVRRAPLAAGALLGLATIKPQFGLLVPIVLVLTGEWRVIGAAAASALLLAAIATLAFGAGHWAEWAAISGEAQRAMNQGAVGYAKMTSPFAAAMLLGAPAGLAYALQALVSLGVAGAIALASWRRAYGPALAAAMLAGAPLVTPFVLDYDMVLLAFPLIWLAGQGFRPWEKAALALAFIAPAFARPLAMNAAIPIMPLALILLFAVLLRRAAGQANDMAEQTTRESLT</sequence>
<dbReference type="Proteomes" id="UP001216253">
    <property type="component" value="Unassembled WGS sequence"/>
</dbReference>
<dbReference type="Pfam" id="PF09594">
    <property type="entry name" value="GT87"/>
    <property type="match status" value="1"/>
</dbReference>
<feature type="transmembrane region" description="Helical" evidence="8">
    <location>
        <begin position="271"/>
        <end position="289"/>
    </location>
</feature>
<keyword evidence="10" id="KW-1185">Reference proteome</keyword>
<evidence type="ECO:0000256" key="4">
    <source>
        <dbReference type="ARBA" id="ARBA00022692"/>
    </source>
</evidence>
<organism evidence="9 10">
    <name type="scientific">Novosphingobium album</name>
    <name type="common">ex Liu et al. 2023</name>
    <dbReference type="NCBI Taxonomy" id="3031130"/>
    <lineage>
        <taxon>Bacteria</taxon>
        <taxon>Pseudomonadati</taxon>
        <taxon>Pseudomonadota</taxon>
        <taxon>Alphaproteobacteria</taxon>
        <taxon>Sphingomonadales</taxon>
        <taxon>Sphingomonadaceae</taxon>
        <taxon>Novosphingobium</taxon>
    </lineage>
</organism>
<keyword evidence="5 8" id="KW-1133">Transmembrane helix</keyword>
<evidence type="ECO:0000256" key="3">
    <source>
        <dbReference type="ARBA" id="ARBA00022679"/>
    </source>
</evidence>
<accession>A0ABT5WN65</accession>
<feature type="transmembrane region" description="Helical" evidence="8">
    <location>
        <begin position="200"/>
        <end position="223"/>
    </location>
</feature>
<feature type="transmembrane region" description="Helical" evidence="8">
    <location>
        <begin position="177"/>
        <end position="193"/>
    </location>
</feature>
<keyword evidence="4 8" id="KW-0812">Transmembrane</keyword>
<keyword evidence="6 8" id="KW-0472">Membrane</keyword>
<feature type="transmembrane region" description="Helical" evidence="8">
    <location>
        <begin position="378"/>
        <end position="399"/>
    </location>
</feature>
<evidence type="ECO:0000313" key="10">
    <source>
        <dbReference type="Proteomes" id="UP001216253"/>
    </source>
</evidence>
<feature type="transmembrane region" description="Helical" evidence="8">
    <location>
        <begin position="321"/>
        <end position="338"/>
    </location>
</feature>
<gene>
    <name evidence="9" type="ORF">PYV00_03060</name>
</gene>
<proteinExistence type="inferred from homology"/>
<comment type="subcellular location">
    <subcellularLocation>
        <location evidence="1">Cell membrane</location>
        <topology evidence="1">Multi-pass membrane protein</topology>
    </subcellularLocation>
</comment>
<evidence type="ECO:0000256" key="1">
    <source>
        <dbReference type="ARBA" id="ARBA00004651"/>
    </source>
</evidence>
<feature type="transmembrane region" description="Helical" evidence="8">
    <location>
        <begin position="120"/>
        <end position="141"/>
    </location>
</feature>
<evidence type="ECO:0000256" key="5">
    <source>
        <dbReference type="ARBA" id="ARBA00022989"/>
    </source>
</evidence>
<evidence type="ECO:0000256" key="7">
    <source>
        <dbReference type="ARBA" id="ARBA00024033"/>
    </source>
</evidence>
<comment type="caution">
    <text evidence="9">The sequence shown here is derived from an EMBL/GenBank/DDBJ whole genome shotgun (WGS) entry which is preliminary data.</text>
</comment>
<evidence type="ECO:0000313" key="9">
    <source>
        <dbReference type="EMBL" id="MDE8650697.1"/>
    </source>
</evidence>
<keyword evidence="2" id="KW-1003">Cell membrane</keyword>
<reference evidence="9 10" key="1">
    <citation type="submission" date="2023-03" db="EMBL/GenBank/DDBJ databases">
        <title>NovoSphingobium album sp. nov. isolated from polycyclic aromatic hydrocarbons- and heavy-metal polluted soil.</title>
        <authorList>
            <person name="Liu Z."/>
            <person name="Wang K."/>
        </authorList>
    </citation>
    <scope>NUCLEOTIDE SEQUENCE [LARGE SCALE GENOMIC DNA]</scope>
    <source>
        <strain evidence="9 10">H3SJ31-1</strain>
    </source>
</reference>